<evidence type="ECO:0000256" key="10">
    <source>
        <dbReference type="SAM" id="Coils"/>
    </source>
</evidence>
<dbReference type="InterPro" id="IPR003395">
    <property type="entry name" value="RecF/RecN/SMC_N"/>
</dbReference>
<evidence type="ECO:0000256" key="1">
    <source>
        <dbReference type="ARBA" id="ARBA00003618"/>
    </source>
</evidence>
<evidence type="ECO:0000256" key="5">
    <source>
        <dbReference type="ARBA" id="ARBA00022763"/>
    </source>
</evidence>
<dbReference type="CDD" id="cd03241">
    <property type="entry name" value="ABC_RecN"/>
    <property type="match status" value="2"/>
</dbReference>
<keyword evidence="13" id="KW-1185">Reference proteome</keyword>
<evidence type="ECO:0000256" key="6">
    <source>
        <dbReference type="ARBA" id="ARBA00022840"/>
    </source>
</evidence>
<keyword evidence="6" id="KW-0067">ATP-binding</keyword>
<dbReference type="NCBIfam" id="TIGR00634">
    <property type="entry name" value="recN"/>
    <property type="match status" value="1"/>
</dbReference>
<evidence type="ECO:0000256" key="7">
    <source>
        <dbReference type="ARBA" id="ARBA00023204"/>
    </source>
</evidence>
<keyword evidence="5 9" id="KW-0227">DNA damage</keyword>
<keyword evidence="10" id="KW-0175">Coiled coil</keyword>
<evidence type="ECO:0000256" key="9">
    <source>
        <dbReference type="PIRNR" id="PIRNR003128"/>
    </source>
</evidence>
<dbReference type="Proteomes" id="UP000095488">
    <property type="component" value="Unassembled WGS sequence"/>
</dbReference>
<keyword evidence="4" id="KW-0547">Nucleotide-binding</keyword>
<protein>
    <recommendedName>
        <fullName evidence="3 9">DNA repair protein RecN</fullName>
    </recommendedName>
    <alternativeName>
        <fullName evidence="8 9">Recombination protein N</fullName>
    </alternativeName>
</protein>
<comment type="similarity">
    <text evidence="2 9">Belongs to the RecN family.</text>
</comment>
<dbReference type="InterPro" id="IPR004604">
    <property type="entry name" value="DNA_recomb/repair_RecN"/>
</dbReference>
<dbReference type="EMBL" id="CYZR01000001">
    <property type="protein sequence ID" value="CUN50781.1"/>
    <property type="molecule type" value="Genomic_DNA"/>
</dbReference>
<reference evidence="12 13" key="1">
    <citation type="submission" date="2015-09" db="EMBL/GenBank/DDBJ databases">
        <authorList>
            <consortium name="Pathogen Informatics"/>
        </authorList>
    </citation>
    <scope>NUCLEOTIDE SEQUENCE [LARGE SCALE GENOMIC DNA]</scope>
    <source>
        <strain evidence="12 13">2789STDY5834858</strain>
    </source>
</reference>
<feature type="domain" description="RecF/RecN/SMC N-terminal" evidence="11">
    <location>
        <begin position="2"/>
        <end position="508"/>
    </location>
</feature>
<dbReference type="PANTHER" id="PTHR11059:SF0">
    <property type="entry name" value="DNA REPAIR PROTEIN RECN"/>
    <property type="match status" value="1"/>
</dbReference>
<evidence type="ECO:0000313" key="13">
    <source>
        <dbReference type="Proteomes" id="UP000095488"/>
    </source>
</evidence>
<accession>A0ABM9UMA5</accession>
<comment type="function">
    <text evidence="1 9">May be involved in recombinational repair of damaged DNA.</text>
</comment>
<dbReference type="PIRSF" id="PIRSF003128">
    <property type="entry name" value="RecN"/>
    <property type="match status" value="1"/>
</dbReference>
<dbReference type="RefSeq" id="WP_055257259.1">
    <property type="nucleotide sequence ID" value="NZ_CABIXL010000001.1"/>
</dbReference>
<evidence type="ECO:0000259" key="11">
    <source>
        <dbReference type="Pfam" id="PF02463"/>
    </source>
</evidence>
<dbReference type="PANTHER" id="PTHR11059">
    <property type="entry name" value="DNA REPAIR PROTEIN RECN"/>
    <property type="match status" value="1"/>
</dbReference>
<evidence type="ECO:0000256" key="4">
    <source>
        <dbReference type="ARBA" id="ARBA00022741"/>
    </source>
</evidence>
<dbReference type="InterPro" id="IPR027417">
    <property type="entry name" value="P-loop_NTPase"/>
</dbReference>
<evidence type="ECO:0000256" key="2">
    <source>
        <dbReference type="ARBA" id="ARBA00009441"/>
    </source>
</evidence>
<evidence type="ECO:0000256" key="8">
    <source>
        <dbReference type="ARBA" id="ARBA00033408"/>
    </source>
</evidence>
<proteinExistence type="inferred from homology"/>
<evidence type="ECO:0000313" key="12">
    <source>
        <dbReference type="EMBL" id="CUN50781.1"/>
    </source>
</evidence>
<dbReference type="SUPFAM" id="SSF52540">
    <property type="entry name" value="P-loop containing nucleoside triphosphate hydrolases"/>
    <property type="match status" value="1"/>
</dbReference>
<keyword evidence="7 9" id="KW-0234">DNA repair</keyword>
<feature type="coiled-coil region" evidence="10">
    <location>
        <begin position="331"/>
        <end position="365"/>
    </location>
</feature>
<dbReference type="Pfam" id="PF02463">
    <property type="entry name" value="SMC_N"/>
    <property type="match status" value="1"/>
</dbReference>
<sequence>MLLQLSIKNFALIEEITLDLDEGFTILAGETGAGKSILIDAINYVLGSKFNKDLIRTGEEKTFVEAICSIEDNKSLKEILDFYDIEYDDILIISRESFKNGKSVIRVNGKAIILSNLRKISEKLIDIHGQHSNQNLLNKDRHIEYLDSFGKINLENDFIKYKESFVEFKDIKDKILSLDKNESDEKLVDYIKYQIEEIDNASLSAGEEEKLIDRYNILSNHEKIRNSLARSYSYLDSSTGEYSVLDSLDFVVREISAIEKHSEKAKLIKERVNNTYYELQDLTKDIKSLLDESYYDENELDEINSRIYKIGLLKKKYGSSIEEILKYRENLDKQYQEIINSEEIIKELKNKLIVIEKRLDKYSKNIHEKRVILGKAIEEKIEKELKYVGLGKCTFKISIEYDDSFNLKGKDKVQFMISTNLGEPIKPMEKIVSGGELSRIMLSLKSVFIDKDNTPTIIFDEIDTGISGRIAQCVAEKMYEISNKHQVLCITHLPQIASMSDNHYMVKKYIENEKTFTKIEKINEEKKIEEIAIMLGGVKLTENTLTNAREIIELANKKKNIIMKNNT</sequence>
<organism evidence="12 13">
    <name type="scientific">Sarcina ventriculi</name>
    <name type="common">Clostridium ventriculi</name>
    <dbReference type="NCBI Taxonomy" id="1267"/>
    <lineage>
        <taxon>Bacteria</taxon>
        <taxon>Bacillati</taxon>
        <taxon>Bacillota</taxon>
        <taxon>Clostridia</taxon>
        <taxon>Eubacteriales</taxon>
        <taxon>Clostridiaceae</taxon>
        <taxon>Sarcina</taxon>
    </lineage>
</organism>
<name>A0ABM9UMA5_SARVE</name>
<comment type="caution">
    <text evidence="12">The sequence shown here is derived from an EMBL/GenBank/DDBJ whole genome shotgun (WGS) entry which is preliminary data.</text>
</comment>
<evidence type="ECO:0000256" key="3">
    <source>
        <dbReference type="ARBA" id="ARBA00021315"/>
    </source>
</evidence>
<gene>
    <name evidence="12" type="primary">recN</name>
    <name evidence="12" type="ORF">ERS852473_00370</name>
</gene>
<dbReference type="Gene3D" id="3.40.50.300">
    <property type="entry name" value="P-loop containing nucleotide triphosphate hydrolases"/>
    <property type="match status" value="2"/>
</dbReference>